<evidence type="ECO:0000256" key="1">
    <source>
        <dbReference type="SAM" id="MobiDB-lite"/>
    </source>
</evidence>
<reference evidence="3 4" key="1">
    <citation type="submission" date="2017-03" db="EMBL/GenBank/DDBJ databases">
        <title>Genomes of endolithic fungi from Antarctica.</title>
        <authorList>
            <person name="Coleine C."/>
            <person name="Masonjones S."/>
            <person name="Stajich J.E."/>
        </authorList>
    </citation>
    <scope>NUCLEOTIDE SEQUENCE [LARGE SCALE GENOMIC DNA]</scope>
    <source>
        <strain evidence="3 4">CCFEE 5311</strain>
    </source>
</reference>
<sequence length="175" mass="18806">MFVPSLLMAALALATATTAAPPTPSPPSNTTAAATTNTSTPTYCVPRAVTPAEQSEIFAAFVQEFYVVRNVANAFKLYVVADYIQHNPYEPPNGAAGSAEYLTPIFSNLSIGVEVLHQGFGGGIGWVHSRIDNIYPYPRPVAIADIFEFTDSCVKEHWDVTQELPADATNPLALF</sequence>
<dbReference type="AlphaFoldDB" id="A0A4U0VJ55"/>
<proteinExistence type="predicted"/>
<feature type="signal peptide" evidence="2">
    <location>
        <begin position="1"/>
        <end position="19"/>
    </location>
</feature>
<dbReference type="Proteomes" id="UP000310066">
    <property type="component" value="Unassembled WGS sequence"/>
</dbReference>
<name>A0A4U0VJ55_9PEZI</name>
<gene>
    <name evidence="3" type="ORF">B0A54_00007</name>
</gene>
<dbReference type="OrthoDB" id="2820488at2759"/>
<keyword evidence="2" id="KW-0732">Signal</keyword>
<evidence type="ECO:0000313" key="3">
    <source>
        <dbReference type="EMBL" id="TKA49341.1"/>
    </source>
</evidence>
<feature type="chain" id="PRO_5020533516" description="SnoaL-like domain-containing protein" evidence="2">
    <location>
        <begin position="20"/>
        <end position="175"/>
    </location>
</feature>
<feature type="compositionally biased region" description="Low complexity" evidence="1">
    <location>
        <begin position="28"/>
        <end position="37"/>
    </location>
</feature>
<dbReference type="SUPFAM" id="SSF54427">
    <property type="entry name" value="NTF2-like"/>
    <property type="match status" value="1"/>
</dbReference>
<feature type="region of interest" description="Disordered" evidence="1">
    <location>
        <begin position="18"/>
        <end position="37"/>
    </location>
</feature>
<accession>A0A4U0VJ55</accession>
<evidence type="ECO:0008006" key="5">
    <source>
        <dbReference type="Google" id="ProtNLM"/>
    </source>
</evidence>
<evidence type="ECO:0000256" key="2">
    <source>
        <dbReference type="SAM" id="SignalP"/>
    </source>
</evidence>
<organism evidence="3 4">
    <name type="scientific">Friedmanniomyces endolithicus</name>
    <dbReference type="NCBI Taxonomy" id="329885"/>
    <lineage>
        <taxon>Eukaryota</taxon>
        <taxon>Fungi</taxon>
        <taxon>Dikarya</taxon>
        <taxon>Ascomycota</taxon>
        <taxon>Pezizomycotina</taxon>
        <taxon>Dothideomycetes</taxon>
        <taxon>Dothideomycetidae</taxon>
        <taxon>Mycosphaerellales</taxon>
        <taxon>Teratosphaeriaceae</taxon>
        <taxon>Friedmanniomyces</taxon>
    </lineage>
</organism>
<protein>
    <recommendedName>
        <fullName evidence="5">SnoaL-like domain-containing protein</fullName>
    </recommendedName>
</protein>
<dbReference type="InterPro" id="IPR032710">
    <property type="entry name" value="NTF2-like_dom_sf"/>
</dbReference>
<evidence type="ECO:0000313" key="4">
    <source>
        <dbReference type="Proteomes" id="UP000310066"/>
    </source>
</evidence>
<dbReference type="EMBL" id="NAJP01000001">
    <property type="protein sequence ID" value="TKA49341.1"/>
    <property type="molecule type" value="Genomic_DNA"/>
</dbReference>
<comment type="caution">
    <text evidence="3">The sequence shown here is derived from an EMBL/GenBank/DDBJ whole genome shotgun (WGS) entry which is preliminary data.</text>
</comment>
<dbReference type="Gene3D" id="3.10.450.50">
    <property type="match status" value="1"/>
</dbReference>